<evidence type="ECO:0000259" key="5">
    <source>
        <dbReference type="SMART" id="SM00062"/>
    </source>
</evidence>
<dbReference type="STRING" id="587909.SAMN05421810_102716"/>
<organism evidence="6 7">
    <name type="scientific">Amycolatopsis arida</name>
    <dbReference type="NCBI Taxonomy" id="587909"/>
    <lineage>
        <taxon>Bacteria</taxon>
        <taxon>Bacillati</taxon>
        <taxon>Actinomycetota</taxon>
        <taxon>Actinomycetes</taxon>
        <taxon>Pseudonocardiales</taxon>
        <taxon>Pseudonocardiaceae</taxon>
        <taxon>Amycolatopsis</taxon>
    </lineage>
</organism>
<dbReference type="SUPFAM" id="SSF53850">
    <property type="entry name" value="Periplasmic binding protein-like II"/>
    <property type="match status" value="1"/>
</dbReference>
<dbReference type="InterPro" id="IPR015168">
    <property type="entry name" value="SsuA/THI5"/>
</dbReference>
<feature type="domain" description="Solute-binding protein family 3/N-terminal" evidence="5">
    <location>
        <begin position="57"/>
        <end position="291"/>
    </location>
</feature>
<gene>
    <name evidence="6" type="ORF">SAMN05421810_102716</name>
</gene>
<protein>
    <submittedName>
        <fullName evidence="6">NitT/TauT family transport system substrate-binding protein</fullName>
    </submittedName>
</protein>
<dbReference type="PANTHER" id="PTHR30024">
    <property type="entry name" value="ALIPHATIC SULFONATES-BINDING PROTEIN-RELATED"/>
    <property type="match status" value="1"/>
</dbReference>
<comment type="similarity">
    <text evidence="2">Belongs to the bacterial solute-binding protein SsuA/TauA family.</text>
</comment>
<keyword evidence="7" id="KW-1185">Reference proteome</keyword>
<dbReference type="SMART" id="SM00062">
    <property type="entry name" value="PBPb"/>
    <property type="match status" value="1"/>
</dbReference>
<dbReference type="Pfam" id="PF09084">
    <property type="entry name" value="NMT1"/>
    <property type="match status" value="1"/>
</dbReference>
<evidence type="ECO:0000256" key="2">
    <source>
        <dbReference type="ARBA" id="ARBA00010742"/>
    </source>
</evidence>
<dbReference type="EMBL" id="FOWW01000002">
    <property type="protein sequence ID" value="SFP48296.1"/>
    <property type="molecule type" value="Genomic_DNA"/>
</dbReference>
<name>A0A1I5QR43_9PSEU</name>
<dbReference type="PROSITE" id="PS51257">
    <property type="entry name" value="PROKAR_LIPOPROTEIN"/>
    <property type="match status" value="1"/>
</dbReference>
<evidence type="ECO:0000256" key="3">
    <source>
        <dbReference type="ARBA" id="ARBA00022729"/>
    </source>
</evidence>
<evidence type="ECO:0000256" key="4">
    <source>
        <dbReference type="SAM" id="SignalP"/>
    </source>
</evidence>
<evidence type="ECO:0000313" key="6">
    <source>
        <dbReference type="EMBL" id="SFP48296.1"/>
    </source>
</evidence>
<dbReference type="InterPro" id="IPR001638">
    <property type="entry name" value="Solute-binding_3/MltF_N"/>
</dbReference>
<dbReference type="GO" id="GO:0042597">
    <property type="term" value="C:periplasmic space"/>
    <property type="evidence" value="ECO:0007669"/>
    <property type="project" value="UniProtKB-SubCell"/>
</dbReference>
<evidence type="ECO:0000313" key="7">
    <source>
        <dbReference type="Proteomes" id="UP000198727"/>
    </source>
</evidence>
<feature type="signal peptide" evidence="4">
    <location>
        <begin position="1"/>
        <end position="27"/>
    </location>
</feature>
<sequence length="341" mass="36124">MLRHGTKSMWRRRTRLGMLATSLALLASVSGCGLLGGSDGSDDAAANGGPLEKSKIKLSIMPTIDLAPFHLATKKNYFAEEGLEVETVTAPSGQASLTKLISGEVDIAYGSYAPFFVAQAQGAADIKFVADASSAAPNSTVIVALPDSSVKTVDHLAGKKIGITARNTIIEVLVKSTMRTHGVSYDDVQWVEIPFPDTAAALQRGDVDAAFLTEPFITQAAKSIGAVTVVDTATGPTKDLPTAGFGSTAEFTNENPKTVAAFQRVMQRATNEALADRSKIEPLLVEFAKVDADTAALTTLLKFESKLDPTRLQRVPDLMHEFNLIPNKIDASTMIAQPSSS</sequence>
<dbReference type="Gene3D" id="3.40.190.10">
    <property type="entry name" value="Periplasmic binding protein-like II"/>
    <property type="match status" value="2"/>
</dbReference>
<dbReference type="Proteomes" id="UP000198727">
    <property type="component" value="Unassembled WGS sequence"/>
</dbReference>
<feature type="chain" id="PRO_5039516182" evidence="4">
    <location>
        <begin position="28"/>
        <end position="341"/>
    </location>
</feature>
<dbReference type="PANTHER" id="PTHR30024:SF47">
    <property type="entry name" value="TAURINE-BINDING PERIPLASMIC PROTEIN"/>
    <property type="match status" value="1"/>
</dbReference>
<comment type="subcellular location">
    <subcellularLocation>
        <location evidence="1">Periplasm</location>
    </subcellularLocation>
</comment>
<keyword evidence="3 4" id="KW-0732">Signal</keyword>
<dbReference type="AlphaFoldDB" id="A0A1I5QR43"/>
<evidence type="ECO:0000256" key="1">
    <source>
        <dbReference type="ARBA" id="ARBA00004418"/>
    </source>
</evidence>
<proteinExistence type="inferred from homology"/>
<accession>A0A1I5QR43</accession>
<reference evidence="7" key="1">
    <citation type="submission" date="2016-10" db="EMBL/GenBank/DDBJ databases">
        <authorList>
            <person name="Varghese N."/>
            <person name="Submissions S."/>
        </authorList>
    </citation>
    <scope>NUCLEOTIDE SEQUENCE [LARGE SCALE GENOMIC DNA]</scope>
    <source>
        <strain evidence="7">CGMCC 4.5579</strain>
    </source>
</reference>